<dbReference type="PROSITE" id="PS51257">
    <property type="entry name" value="PROKAR_LIPOPROTEIN"/>
    <property type="match status" value="1"/>
</dbReference>
<feature type="signal peptide" evidence="1">
    <location>
        <begin position="1"/>
        <end position="23"/>
    </location>
</feature>
<organism evidence="2 3">
    <name type="scientific">Alistipes onderdonkii</name>
    <dbReference type="NCBI Taxonomy" id="328813"/>
    <lineage>
        <taxon>Bacteria</taxon>
        <taxon>Pseudomonadati</taxon>
        <taxon>Bacteroidota</taxon>
        <taxon>Bacteroidia</taxon>
        <taxon>Bacteroidales</taxon>
        <taxon>Rikenellaceae</taxon>
        <taxon>Alistipes</taxon>
    </lineage>
</organism>
<keyword evidence="1" id="KW-0732">Signal</keyword>
<protein>
    <recommendedName>
        <fullName evidence="4">DUF4595 domain-containing protein</fullName>
    </recommendedName>
</protein>
<evidence type="ECO:0000256" key="1">
    <source>
        <dbReference type="SAM" id="SignalP"/>
    </source>
</evidence>
<name>A0AAJ1CG94_9BACT</name>
<comment type="caution">
    <text evidence="2">The sequence shown here is derived from an EMBL/GenBank/DDBJ whole genome shotgun (WGS) entry which is preliminary data.</text>
</comment>
<evidence type="ECO:0008006" key="4">
    <source>
        <dbReference type="Google" id="ProtNLM"/>
    </source>
</evidence>
<dbReference type="AlphaFoldDB" id="A0AAJ1CG94"/>
<dbReference type="Proteomes" id="UP001205035">
    <property type="component" value="Unassembled WGS sequence"/>
</dbReference>
<feature type="chain" id="PRO_5042568616" description="DUF4595 domain-containing protein" evidence="1">
    <location>
        <begin position="24"/>
        <end position="312"/>
    </location>
</feature>
<evidence type="ECO:0000313" key="3">
    <source>
        <dbReference type="Proteomes" id="UP001205035"/>
    </source>
</evidence>
<reference evidence="2" key="1">
    <citation type="submission" date="2022-06" db="EMBL/GenBank/DDBJ databases">
        <title>Isolation of gut microbiota from human fecal samples.</title>
        <authorList>
            <person name="Pamer E.G."/>
            <person name="Barat B."/>
            <person name="Waligurski E."/>
            <person name="Medina S."/>
            <person name="Paddock L."/>
            <person name="Mostad J."/>
        </authorList>
    </citation>
    <scope>NUCLEOTIDE SEQUENCE</scope>
    <source>
        <strain evidence="2">DFI.6.22</strain>
    </source>
</reference>
<accession>A0AAJ1CG94</accession>
<evidence type="ECO:0000313" key="2">
    <source>
        <dbReference type="EMBL" id="MCQ5084029.1"/>
    </source>
</evidence>
<sequence length="312" mass="33918">MKKFLFVAAAVVASMVFTGCINEDDTYKKLQPVEKGINIYNWTSSQYSMATEQANIGLRMAMLVAEAHKQGVDNFEDVKIEGISIKGKLLGTSSKIEKTTTGYKITFNPAYMDMDGYSREGAVLIDTGGAPLLEDAVAGKVWSVTFDEKLVLVATNGNTSVKASLVGGSTQLYNDENGAYAISIANQACYLDSGSNFTSNWGGRMTLKPHNMNFTYSDCMGEKFVVNTTGAIYGPSFYTMDNATSLELSMTLTDVEYYTRSSIREGKFEAMMTGGYDFTAFPSPKVTVKYAVSADGKKLLTTIEYAGNTVTI</sequence>
<dbReference type="RefSeq" id="WP_141405538.1">
    <property type="nucleotide sequence ID" value="NZ_JADMRE010000002.1"/>
</dbReference>
<proteinExistence type="predicted"/>
<dbReference type="EMBL" id="JANGBQ010000028">
    <property type="protein sequence ID" value="MCQ5084029.1"/>
    <property type="molecule type" value="Genomic_DNA"/>
</dbReference>
<gene>
    <name evidence="2" type="ORF">NE651_14170</name>
</gene>